<dbReference type="GO" id="GO:0006396">
    <property type="term" value="P:RNA processing"/>
    <property type="evidence" value="ECO:0007669"/>
    <property type="project" value="InterPro"/>
</dbReference>
<organism evidence="2 3">
    <name type="scientific">Aegilops tauschii subsp. strangulata</name>
    <name type="common">Goatgrass</name>
    <dbReference type="NCBI Taxonomy" id="200361"/>
    <lineage>
        <taxon>Eukaryota</taxon>
        <taxon>Viridiplantae</taxon>
        <taxon>Streptophyta</taxon>
        <taxon>Embryophyta</taxon>
        <taxon>Tracheophyta</taxon>
        <taxon>Spermatophyta</taxon>
        <taxon>Magnoliopsida</taxon>
        <taxon>Liliopsida</taxon>
        <taxon>Poales</taxon>
        <taxon>Poaceae</taxon>
        <taxon>BOP clade</taxon>
        <taxon>Pooideae</taxon>
        <taxon>Triticodae</taxon>
        <taxon>Triticeae</taxon>
        <taxon>Triticinae</taxon>
        <taxon>Aegilops</taxon>
    </lineage>
</organism>
<reference evidence="3" key="2">
    <citation type="journal article" date="2017" name="Nat. Plants">
        <title>The Aegilops tauschii genome reveals multiple impacts of transposons.</title>
        <authorList>
            <person name="Zhao G."/>
            <person name="Zou C."/>
            <person name="Li K."/>
            <person name="Wang K."/>
            <person name="Li T."/>
            <person name="Gao L."/>
            <person name="Zhang X."/>
            <person name="Wang H."/>
            <person name="Yang Z."/>
            <person name="Liu X."/>
            <person name="Jiang W."/>
            <person name="Mao L."/>
            <person name="Kong X."/>
            <person name="Jiao Y."/>
            <person name="Jia J."/>
        </authorList>
    </citation>
    <scope>NUCLEOTIDE SEQUENCE [LARGE SCALE GENOMIC DNA]</scope>
    <source>
        <strain evidence="3">cv. AL8/78</strain>
    </source>
</reference>
<reference evidence="2" key="5">
    <citation type="journal article" date="2021" name="G3 (Bethesda)">
        <title>Aegilops tauschii genome assembly Aet v5.0 features greater sequence contiguity and improved annotation.</title>
        <authorList>
            <person name="Wang L."/>
            <person name="Zhu T."/>
            <person name="Rodriguez J.C."/>
            <person name="Deal K.R."/>
            <person name="Dubcovsky J."/>
            <person name="McGuire P.E."/>
            <person name="Lux T."/>
            <person name="Spannagl M."/>
            <person name="Mayer K.F.X."/>
            <person name="Baldrich P."/>
            <person name="Meyers B.C."/>
            <person name="Huo N."/>
            <person name="Gu Y.Q."/>
            <person name="Zhou H."/>
            <person name="Devos K.M."/>
            <person name="Bennetzen J.L."/>
            <person name="Unver T."/>
            <person name="Budak H."/>
            <person name="Gulick P.J."/>
            <person name="Galiba G."/>
            <person name="Kalapos B."/>
            <person name="Nelson D.R."/>
            <person name="Li P."/>
            <person name="You F.M."/>
            <person name="Luo M.C."/>
            <person name="Dvorak J."/>
        </authorList>
    </citation>
    <scope>NUCLEOTIDE SEQUENCE [LARGE SCALE GENOMIC DNA]</scope>
    <source>
        <strain evidence="2">cv. AL8/78</strain>
    </source>
</reference>
<reference evidence="2" key="3">
    <citation type="journal article" date="2017" name="Nature">
        <title>Genome sequence of the progenitor of the wheat D genome Aegilops tauschii.</title>
        <authorList>
            <person name="Luo M.C."/>
            <person name="Gu Y.Q."/>
            <person name="Puiu D."/>
            <person name="Wang H."/>
            <person name="Twardziok S.O."/>
            <person name="Deal K.R."/>
            <person name="Huo N."/>
            <person name="Zhu T."/>
            <person name="Wang L."/>
            <person name="Wang Y."/>
            <person name="McGuire P.E."/>
            <person name="Liu S."/>
            <person name="Long H."/>
            <person name="Ramasamy R.K."/>
            <person name="Rodriguez J.C."/>
            <person name="Van S.L."/>
            <person name="Yuan L."/>
            <person name="Wang Z."/>
            <person name="Xia Z."/>
            <person name="Xiao L."/>
            <person name="Anderson O.D."/>
            <person name="Ouyang S."/>
            <person name="Liang Y."/>
            <person name="Zimin A.V."/>
            <person name="Pertea G."/>
            <person name="Qi P."/>
            <person name="Bennetzen J.L."/>
            <person name="Dai X."/>
            <person name="Dawson M.W."/>
            <person name="Muller H.G."/>
            <person name="Kugler K."/>
            <person name="Rivarola-Duarte L."/>
            <person name="Spannagl M."/>
            <person name="Mayer K.F.X."/>
            <person name="Lu F.H."/>
            <person name="Bevan M.W."/>
            <person name="Leroy P."/>
            <person name="Li P."/>
            <person name="You F.M."/>
            <person name="Sun Q."/>
            <person name="Liu Z."/>
            <person name="Lyons E."/>
            <person name="Wicker T."/>
            <person name="Salzberg S.L."/>
            <person name="Devos K.M."/>
            <person name="Dvorak J."/>
        </authorList>
    </citation>
    <scope>NUCLEOTIDE SEQUENCE [LARGE SCALE GENOMIC DNA]</scope>
    <source>
        <strain evidence="2">cv. AL8/78</strain>
    </source>
</reference>
<dbReference type="AlphaFoldDB" id="A0A453QHW2"/>
<dbReference type="Proteomes" id="UP000015105">
    <property type="component" value="Chromosome 7D"/>
</dbReference>
<sequence>DRRPESPSLPQPRAPAGGRRSRLLRSAAAVLLPLFPLRQDWKLFYMGKKPGNAGPSSASRPMNQAMSLREETSGKAQADVPSLLRVQHLQRLAAWVSGEAGVGSIGALLGHRLATNAEASGIPIEASTFLCQRCESILQPGFNCTIRIKNNKKKSKRRKKSNPGQNSVVYACHFCGDQNLIRGSGKGIVKGLLASRKPVSTMLKGENMNVPTVTTKTGKQGNGPKSNLPEDYKMEKGAVFSMVDCGQLAAAHEDILQKIEVESPHDKCVSGIEPAASKNTTTCEPDVTSQAEFLAGSNFVTPRKSKLAEVTAPIGSAEPSKTRSTLNNKAKNCGSVAGKTPGSYSKSASNKKSAPGDSTQPAGSSRKRARKGWTTLKQIAEKDELERKEKMDNFVIPFFMQ</sequence>
<dbReference type="InterPro" id="IPR007175">
    <property type="entry name" value="Rpr2/Snm1/Rpp21"/>
</dbReference>
<dbReference type="PANTHER" id="PTHR36072:SF2">
    <property type="entry name" value="OS01G0531000 PROTEIN"/>
    <property type="match status" value="1"/>
</dbReference>
<protein>
    <submittedName>
        <fullName evidence="2">Uncharacterized protein</fullName>
    </submittedName>
</protein>
<evidence type="ECO:0000256" key="1">
    <source>
        <dbReference type="SAM" id="MobiDB-lite"/>
    </source>
</evidence>
<keyword evidence="3" id="KW-1185">Reference proteome</keyword>
<reference evidence="2" key="4">
    <citation type="submission" date="2019-03" db="UniProtKB">
        <authorList>
            <consortium name="EnsemblPlants"/>
        </authorList>
    </citation>
    <scope>IDENTIFICATION</scope>
</reference>
<dbReference type="PANTHER" id="PTHR36072">
    <property type="entry name" value="OS01G0541600 PROTEIN"/>
    <property type="match status" value="1"/>
</dbReference>
<proteinExistence type="predicted"/>
<accession>A0A453QHW2</accession>
<reference evidence="3" key="1">
    <citation type="journal article" date="2014" name="Science">
        <title>Ancient hybridizations among the ancestral genomes of bread wheat.</title>
        <authorList>
            <consortium name="International Wheat Genome Sequencing Consortium,"/>
            <person name="Marcussen T."/>
            <person name="Sandve S.R."/>
            <person name="Heier L."/>
            <person name="Spannagl M."/>
            <person name="Pfeifer M."/>
            <person name="Jakobsen K.S."/>
            <person name="Wulff B.B."/>
            <person name="Steuernagel B."/>
            <person name="Mayer K.F."/>
            <person name="Olsen O.A."/>
        </authorList>
    </citation>
    <scope>NUCLEOTIDE SEQUENCE [LARGE SCALE GENOMIC DNA]</scope>
    <source>
        <strain evidence="3">cv. AL8/78</strain>
    </source>
</reference>
<evidence type="ECO:0000313" key="3">
    <source>
        <dbReference type="Proteomes" id="UP000015105"/>
    </source>
</evidence>
<dbReference type="Gene3D" id="6.20.50.20">
    <property type="match status" value="1"/>
</dbReference>
<dbReference type="Gramene" id="AET7Gv20127800.3">
    <property type="protein sequence ID" value="AET7Gv20127800.3"/>
    <property type="gene ID" value="AET7Gv20127800"/>
</dbReference>
<feature type="region of interest" description="Disordered" evidence="1">
    <location>
        <begin position="1"/>
        <end position="20"/>
    </location>
</feature>
<dbReference type="STRING" id="200361.A0A453QHW2"/>
<dbReference type="EnsemblPlants" id="AET7Gv20127800.3">
    <property type="protein sequence ID" value="AET7Gv20127800.3"/>
    <property type="gene ID" value="AET7Gv20127800"/>
</dbReference>
<evidence type="ECO:0000313" key="2">
    <source>
        <dbReference type="EnsemblPlants" id="AET7Gv20127800.3"/>
    </source>
</evidence>
<dbReference type="Pfam" id="PF04032">
    <property type="entry name" value="Rpr2"/>
    <property type="match status" value="1"/>
</dbReference>
<name>A0A453QHW2_AEGTS</name>
<feature type="compositionally biased region" description="Low complexity" evidence="1">
    <location>
        <begin position="343"/>
        <end position="353"/>
    </location>
</feature>
<feature type="region of interest" description="Disordered" evidence="1">
    <location>
        <begin position="311"/>
        <end position="374"/>
    </location>
</feature>